<dbReference type="Gene3D" id="2.30.30.40">
    <property type="entry name" value="SH3 Domains"/>
    <property type="match status" value="1"/>
</dbReference>
<dbReference type="PROSITE" id="PS50851">
    <property type="entry name" value="CHEW"/>
    <property type="match status" value="2"/>
</dbReference>
<dbReference type="GO" id="GO:0005737">
    <property type="term" value="C:cytoplasm"/>
    <property type="evidence" value="ECO:0007669"/>
    <property type="project" value="InterPro"/>
</dbReference>
<dbReference type="AlphaFoldDB" id="A0A8J6NZ15"/>
<dbReference type="InterPro" id="IPR003594">
    <property type="entry name" value="HATPase_dom"/>
</dbReference>
<evidence type="ECO:0000256" key="7">
    <source>
        <dbReference type="SAM" id="MobiDB-lite"/>
    </source>
</evidence>
<feature type="non-terminal residue" evidence="11">
    <location>
        <position position="878"/>
    </location>
</feature>
<dbReference type="InterPro" id="IPR005467">
    <property type="entry name" value="His_kinase_dom"/>
</dbReference>
<dbReference type="EC" id="2.7.13.3" evidence="2"/>
<dbReference type="PROSITE" id="PS50110">
    <property type="entry name" value="RESPONSE_REGULATORY"/>
    <property type="match status" value="1"/>
</dbReference>
<evidence type="ECO:0000256" key="6">
    <source>
        <dbReference type="PROSITE-ProRule" id="PRU00169"/>
    </source>
</evidence>
<proteinExistence type="predicted"/>
<dbReference type="InterPro" id="IPR002545">
    <property type="entry name" value="CheW-lke_dom"/>
</dbReference>
<dbReference type="Pfam" id="PF02895">
    <property type="entry name" value="H-kinase_dim"/>
    <property type="match status" value="1"/>
</dbReference>
<evidence type="ECO:0000256" key="4">
    <source>
        <dbReference type="ARBA" id="ARBA00022679"/>
    </source>
</evidence>
<feature type="domain" description="CheW-like" evidence="10">
    <location>
        <begin position="596"/>
        <end position="728"/>
    </location>
</feature>
<keyword evidence="3 6" id="KW-0597">Phosphoprotein</keyword>
<dbReference type="Gene3D" id="3.30.565.10">
    <property type="entry name" value="Histidine kinase-like ATPase, C-terminal domain"/>
    <property type="match status" value="1"/>
</dbReference>
<protein>
    <recommendedName>
        <fullName evidence="2">histidine kinase</fullName>
        <ecNumber evidence="2">2.7.13.3</ecNumber>
    </recommendedName>
</protein>
<gene>
    <name evidence="11" type="ORF">H8E23_17950</name>
</gene>
<dbReference type="InterPro" id="IPR051315">
    <property type="entry name" value="Bact_Chemotaxis_CheA"/>
</dbReference>
<dbReference type="FunFam" id="3.30.565.10:FF:000016">
    <property type="entry name" value="Chemotaxis protein CheA, putative"/>
    <property type="match status" value="1"/>
</dbReference>
<dbReference type="GO" id="GO:0006935">
    <property type="term" value="P:chemotaxis"/>
    <property type="evidence" value="ECO:0007669"/>
    <property type="project" value="InterPro"/>
</dbReference>
<dbReference type="PRINTS" id="PR00344">
    <property type="entry name" value="BCTRLSENSOR"/>
</dbReference>
<dbReference type="InterPro" id="IPR001789">
    <property type="entry name" value="Sig_transdc_resp-reg_receiver"/>
</dbReference>
<dbReference type="Gene3D" id="2.40.50.180">
    <property type="entry name" value="CheA-289, Domain 4"/>
    <property type="match status" value="1"/>
</dbReference>
<dbReference type="InterPro" id="IPR036097">
    <property type="entry name" value="HisK_dim/P_sf"/>
</dbReference>
<comment type="catalytic activity">
    <reaction evidence="1">
        <text>ATP + protein L-histidine = ADP + protein N-phospho-L-histidine.</text>
        <dbReference type="EC" id="2.7.13.3"/>
    </reaction>
</comment>
<organism evidence="11 12">
    <name type="scientific">Candidatus Desulfatibia profunda</name>
    <dbReference type="NCBI Taxonomy" id="2841695"/>
    <lineage>
        <taxon>Bacteria</taxon>
        <taxon>Pseudomonadati</taxon>
        <taxon>Thermodesulfobacteriota</taxon>
        <taxon>Desulfobacteria</taxon>
        <taxon>Desulfobacterales</taxon>
        <taxon>Desulfobacterales incertae sedis</taxon>
        <taxon>Candidatus Desulfatibia</taxon>
    </lineage>
</organism>
<name>A0A8J6NZ15_9BACT</name>
<dbReference type="InterPro" id="IPR037006">
    <property type="entry name" value="CheA-like_homodim_sf"/>
</dbReference>
<feature type="region of interest" description="Disordered" evidence="7">
    <location>
        <begin position="455"/>
        <end position="495"/>
    </location>
</feature>
<dbReference type="InterPro" id="IPR036890">
    <property type="entry name" value="HATPase_C_sf"/>
</dbReference>
<reference evidence="11 12" key="1">
    <citation type="submission" date="2020-08" db="EMBL/GenBank/DDBJ databases">
        <title>Bridging the membrane lipid divide: bacteria of the FCB group superphylum have the potential to synthesize archaeal ether lipids.</title>
        <authorList>
            <person name="Villanueva L."/>
            <person name="Von Meijenfeldt F.A.B."/>
            <person name="Westbye A.B."/>
            <person name="Yadav S."/>
            <person name="Hopmans E.C."/>
            <person name="Dutilh B.E."/>
            <person name="Sinninghe Damste J.S."/>
        </authorList>
    </citation>
    <scope>NUCLEOTIDE SEQUENCE [LARGE SCALE GENOMIC DNA]</scope>
    <source>
        <strain evidence="11">NIOZ-UU30</strain>
    </source>
</reference>
<dbReference type="Proteomes" id="UP000603434">
    <property type="component" value="Unassembled WGS sequence"/>
</dbReference>
<dbReference type="CDD" id="cd16916">
    <property type="entry name" value="HATPase_CheA-like"/>
    <property type="match status" value="1"/>
</dbReference>
<feature type="domain" description="Histidine kinase" evidence="8">
    <location>
        <begin position="119"/>
        <end position="376"/>
    </location>
</feature>
<evidence type="ECO:0000256" key="2">
    <source>
        <dbReference type="ARBA" id="ARBA00012438"/>
    </source>
</evidence>
<dbReference type="EMBL" id="JACNJH010000282">
    <property type="protein sequence ID" value="MBC8363268.1"/>
    <property type="molecule type" value="Genomic_DNA"/>
</dbReference>
<dbReference type="Pfam" id="PF01584">
    <property type="entry name" value="CheW"/>
    <property type="match status" value="3"/>
</dbReference>
<dbReference type="PROSITE" id="PS50109">
    <property type="entry name" value="HIS_KIN"/>
    <property type="match status" value="1"/>
</dbReference>
<feature type="region of interest" description="Disordered" evidence="7">
    <location>
        <begin position="92"/>
        <end position="128"/>
    </location>
</feature>
<dbReference type="SMART" id="SM01231">
    <property type="entry name" value="H-kinase_dim"/>
    <property type="match status" value="1"/>
</dbReference>
<dbReference type="InterPro" id="IPR036061">
    <property type="entry name" value="CheW-like_dom_sf"/>
</dbReference>
<dbReference type="Gene3D" id="3.40.50.2300">
    <property type="match status" value="1"/>
</dbReference>
<dbReference type="SUPFAM" id="SSF50341">
    <property type="entry name" value="CheW-like"/>
    <property type="match status" value="3"/>
</dbReference>
<dbReference type="Pfam" id="PF00072">
    <property type="entry name" value="Response_reg"/>
    <property type="match status" value="1"/>
</dbReference>
<dbReference type="SUPFAM" id="SSF55874">
    <property type="entry name" value="ATPase domain of HSP90 chaperone/DNA topoisomerase II/histidine kinase"/>
    <property type="match status" value="1"/>
</dbReference>
<sequence length="878" mass="95114">MQTCGVILAGKLDLDAVGILEEQGLPERLPFIALYATILRPSDVNGLLEIDEQSIFELSEDMQVRPVGRTSTADSPGVEKKQVVKTAASDFLNESKQPQEPPAPMVAPSFPTCELPSPEHPQKSSEPDSSLRVHVSLLDSLMTLAGELVLCRNQLLQSIASNDLHSSGTAVQRINLITSELQEAIMLTRMQSIGNVFNKFPRVVRDLASSLGKQVELNLEGKDVELDKTIIEAIGDPLTHLVRNAVDHGIEMPDDRQRSGKDTTGHIFLKAYHEAGQVNIEITDDGKGLDGNKLATAAVAKGLLTKDQMRIMSEKEKVNLIFMPGFSTAEKVTDVSGRGVGMDVVKTNLDKLGGVIDIESDLGKGTTIRIKLPLTLAIIPSQIIVTGGERYAIPQVNLEELLRIPADQVKHRIEIVGDAQVVRLRGNLLPLIKLADVIGVRETYFDPREKTLNSDRRHNIADRRSKKSPLFAEDTAGDDSAGTKHSELETRSPKDRRYHAASALNIVVVSTGAMKYGLVVDRLNDSEEIVVKPLGRHLKHCMGYAGATIMGDGRVALILDVANLAKMAGLTSMEGTDRATEVARKADEAIKANKDKQSLLVFRSAPDEQFAVPLNQVERIEKIKRADIETVGGKRVIQYRGGSLPLFAIDQVAQVKPLADNKDLLVIVFLLAGREIGLLAMGPVDALEVSSEIDGSTLKQPGIMGSAIIGDHTTLLVDVFGLVQTLNPAWFTEREAVQTTQGKAPTILYAEDSDFFRNQVKSFLQNEGYNVIEAEDGAVAWDLLQEHAGAIFLVVTDIEMPNLDGLGIAVDHDRPIPDSPGCGDRADAAPVKLDAGSNPVWAAAQHHHCTCTRLDVGDRALVGHVQIVGHGGVLGCQC</sequence>
<feature type="domain" description="CheW-like" evidence="10">
    <location>
        <begin position="378"/>
        <end position="570"/>
    </location>
</feature>
<dbReference type="PANTHER" id="PTHR43395">
    <property type="entry name" value="SENSOR HISTIDINE KINASE CHEA"/>
    <property type="match status" value="1"/>
</dbReference>
<feature type="compositionally biased region" description="Basic and acidic residues" evidence="7">
    <location>
        <begin position="481"/>
        <end position="495"/>
    </location>
</feature>
<evidence type="ECO:0000259" key="9">
    <source>
        <dbReference type="PROSITE" id="PS50110"/>
    </source>
</evidence>
<dbReference type="Pfam" id="PF02518">
    <property type="entry name" value="HATPase_c"/>
    <property type="match status" value="1"/>
</dbReference>
<evidence type="ECO:0000256" key="1">
    <source>
        <dbReference type="ARBA" id="ARBA00000085"/>
    </source>
</evidence>
<feature type="modified residue" description="4-aspartylphosphate" evidence="6">
    <location>
        <position position="797"/>
    </location>
</feature>
<accession>A0A8J6NZ15</accession>
<evidence type="ECO:0000259" key="8">
    <source>
        <dbReference type="PROSITE" id="PS50109"/>
    </source>
</evidence>
<dbReference type="SMART" id="SM00387">
    <property type="entry name" value="HATPase_c"/>
    <property type="match status" value="1"/>
</dbReference>
<keyword evidence="5" id="KW-0418">Kinase</keyword>
<keyword evidence="4" id="KW-0808">Transferase</keyword>
<feature type="domain" description="Response regulatory" evidence="9">
    <location>
        <begin position="746"/>
        <end position="878"/>
    </location>
</feature>
<evidence type="ECO:0000313" key="11">
    <source>
        <dbReference type="EMBL" id="MBC8363268.1"/>
    </source>
</evidence>
<dbReference type="SUPFAM" id="SSF47384">
    <property type="entry name" value="Homodimeric domain of signal transducing histidine kinase"/>
    <property type="match status" value="1"/>
</dbReference>
<evidence type="ECO:0000259" key="10">
    <source>
        <dbReference type="PROSITE" id="PS50851"/>
    </source>
</evidence>
<dbReference type="SMART" id="SM00260">
    <property type="entry name" value="CheW"/>
    <property type="match status" value="2"/>
</dbReference>
<dbReference type="InterPro" id="IPR011006">
    <property type="entry name" value="CheY-like_superfamily"/>
</dbReference>
<comment type="caution">
    <text evidence="11">The sequence shown here is derived from an EMBL/GenBank/DDBJ whole genome shotgun (WGS) entry which is preliminary data.</text>
</comment>
<dbReference type="PANTHER" id="PTHR43395:SF1">
    <property type="entry name" value="CHEMOTAXIS PROTEIN CHEA"/>
    <property type="match status" value="1"/>
</dbReference>
<evidence type="ECO:0000256" key="5">
    <source>
        <dbReference type="ARBA" id="ARBA00022777"/>
    </source>
</evidence>
<evidence type="ECO:0000313" key="12">
    <source>
        <dbReference type="Proteomes" id="UP000603434"/>
    </source>
</evidence>
<dbReference type="GO" id="GO:0000155">
    <property type="term" value="F:phosphorelay sensor kinase activity"/>
    <property type="evidence" value="ECO:0007669"/>
    <property type="project" value="InterPro"/>
</dbReference>
<dbReference type="Gene3D" id="1.10.287.560">
    <property type="entry name" value="Histidine kinase CheA-like, homodimeric domain"/>
    <property type="match status" value="1"/>
</dbReference>
<dbReference type="InterPro" id="IPR004358">
    <property type="entry name" value="Sig_transdc_His_kin-like_C"/>
</dbReference>
<dbReference type="SUPFAM" id="SSF52172">
    <property type="entry name" value="CheY-like"/>
    <property type="match status" value="1"/>
</dbReference>
<dbReference type="InterPro" id="IPR004105">
    <property type="entry name" value="CheA-like_dim"/>
</dbReference>
<evidence type="ECO:0000256" key="3">
    <source>
        <dbReference type="ARBA" id="ARBA00022553"/>
    </source>
</evidence>